<dbReference type="SUPFAM" id="SSF88946">
    <property type="entry name" value="Sigma2 domain of RNA polymerase sigma factors"/>
    <property type="match status" value="1"/>
</dbReference>
<evidence type="ECO:0000313" key="4">
    <source>
        <dbReference type="Proteomes" id="UP000619486"/>
    </source>
</evidence>
<dbReference type="InterPro" id="IPR007627">
    <property type="entry name" value="RNA_pol_sigma70_r2"/>
</dbReference>
<feature type="domain" description="RNA polymerase sigma-70 region 2" evidence="2">
    <location>
        <begin position="26"/>
        <end position="68"/>
    </location>
</feature>
<evidence type="ECO:0000259" key="2">
    <source>
        <dbReference type="Pfam" id="PF04542"/>
    </source>
</evidence>
<comment type="caution">
    <text evidence="3">The sequence shown here is derived from an EMBL/GenBank/DDBJ whole genome shotgun (WGS) entry which is preliminary data.</text>
</comment>
<dbReference type="Gene3D" id="1.10.1740.10">
    <property type="match status" value="1"/>
</dbReference>
<evidence type="ECO:0000256" key="1">
    <source>
        <dbReference type="SAM" id="MobiDB-lite"/>
    </source>
</evidence>
<name>A0A918H029_9ACTN</name>
<sequence>MTGPPGPDDAALIAESLERPDVFADLYGRHAADIHRYAARRLGDAAADDITADTFLTAFRHPPSRPSSPAPSTSRPAYTARCCGPSPPFPV</sequence>
<dbReference type="Pfam" id="PF04542">
    <property type="entry name" value="Sigma70_r2"/>
    <property type="match status" value="1"/>
</dbReference>
<keyword evidence="4" id="KW-1185">Reference proteome</keyword>
<accession>A0A918H029</accession>
<evidence type="ECO:0000313" key="3">
    <source>
        <dbReference type="EMBL" id="GGT24419.1"/>
    </source>
</evidence>
<dbReference type="Proteomes" id="UP000619486">
    <property type="component" value="Unassembled WGS sequence"/>
</dbReference>
<dbReference type="GO" id="GO:0006352">
    <property type="term" value="P:DNA-templated transcription initiation"/>
    <property type="evidence" value="ECO:0007669"/>
    <property type="project" value="InterPro"/>
</dbReference>
<reference evidence="3" key="2">
    <citation type="submission" date="2020-09" db="EMBL/GenBank/DDBJ databases">
        <authorList>
            <person name="Sun Q."/>
            <person name="Ohkuma M."/>
        </authorList>
    </citation>
    <scope>NUCLEOTIDE SEQUENCE</scope>
    <source>
        <strain evidence="3">JCM 3172</strain>
    </source>
</reference>
<protein>
    <recommendedName>
        <fullName evidence="2">RNA polymerase sigma-70 region 2 domain-containing protein</fullName>
    </recommendedName>
</protein>
<reference evidence="3" key="1">
    <citation type="journal article" date="2014" name="Int. J. Syst. Evol. Microbiol.">
        <title>Complete genome sequence of Corynebacterium casei LMG S-19264T (=DSM 44701T), isolated from a smear-ripened cheese.</title>
        <authorList>
            <consortium name="US DOE Joint Genome Institute (JGI-PGF)"/>
            <person name="Walter F."/>
            <person name="Albersmeier A."/>
            <person name="Kalinowski J."/>
            <person name="Ruckert C."/>
        </authorList>
    </citation>
    <scope>NUCLEOTIDE SEQUENCE</scope>
    <source>
        <strain evidence="3">JCM 3172</strain>
    </source>
</reference>
<proteinExistence type="predicted"/>
<feature type="region of interest" description="Disordered" evidence="1">
    <location>
        <begin position="58"/>
        <end position="91"/>
    </location>
</feature>
<dbReference type="EMBL" id="BMQQ01000004">
    <property type="protein sequence ID" value="GGT24419.1"/>
    <property type="molecule type" value="Genomic_DNA"/>
</dbReference>
<organism evidence="3 4">
    <name type="scientific">Streptomyces purpureus</name>
    <dbReference type="NCBI Taxonomy" id="1951"/>
    <lineage>
        <taxon>Bacteria</taxon>
        <taxon>Bacillati</taxon>
        <taxon>Actinomycetota</taxon>
        <taxon>Actinomycetes</taxon>
        <taxon>Kitasatosporales</taxon>
        <taxon>Streptomycetaceae</taxon>
        <taxon>Streptomyces</taxon>
    </lineage>
</organism>
<gene>
    <name evidence="3" type="ORF">GCM10014713_16910</name>
</gene>
<dbReference type="AlphaFoldDB" id="A0A918H029"/>
<dbReference type="GO" id="GO:0003700">
    <property type="term" value="F:DNA-binding transcription factor activity"/>
    <property type="evidence" value="ECO:0007669"/>
    <property type="project" value="InterPro"/>
</dbReference>
<dbReference type="InterPro" id="IPR013325">
    <property type="entry name" value="RNA_pol_sigma_r2"/>
</dbReference>